<dbReference type="Proteomes" id="UP000236655">
    <property type="component" value="Chromosome"/>
</dbReference>
<dbReference type="OrthoDB" id="5149874at2"/>
<accession>A0A2I7N6F3</accession>
<sequence length="196" mass="22555">MDKDYLISVKQAILHPLSVIGGCEIYQYLGKDGAPCAFLSRGKSKKVSWHLKFSSLEALNDKVSKQINSYLDIQESKTKYKQEKTQRSKVAATLVNIGDIFYYSWGYDCTITSFWQVIAKSGMTVKLQQIDYRIDHIESGRNEYLLPLKDQFVNDEVITKRIRSYCQNHSPAISMDHGLMVLHGGKPVYQTNVYWR</sequence>
<dbReference type="RefSeq" id="WP_102951353.1">
    <property type="nucleotide sequence ID" value="NZ_CP024847.1"/>
</dbReference>
<dbReference type="AlphaFoldDB" id="A0A2I7N6F3"/>
<protein>
    <submittedName>
        <fullName evidence="1">Uncharacterized protein</fullName>
    </submittedName>
</protein>
<evidence type="ECO:0000313" key="1">
    <source>
        <dbReference type="EMBL" id="AUR52057.1"/>
    </source>
</evidence>
<organism evidence="1 2">
    <name type="scientific">Aquella oligotrophica</name>
    <dbReference type="NCBI Taxonomy" id="2067065"/>
    <lineage>
        <taxon>Bacteria</taxon>
        <taxon>Pseudomonadati</taxon>
        <taxon>Pseudomonadota</taxon>
        <taxon>Betaproteobacteria</taxon>
        <taxon>Neisseriales</taxon>
        <taxon>Neisseriaceae</taxon>
        <taxon>Aquella</taxon>
    </lineage>
</organism>
<name>A0A2I7N6F3_9NEIS</name>
<dbReference type="KEGG" id="nba:CUN60_07005"/>
<keyword evidence="2" id="KW-1185">Reference proteome</keyword>
<gene>
    <name evidence="1" type="ORF">CUN60_07005</name>
</gene>
<dbReference type="EMBL" id="CP024847">
    <property type="protein sequence ID" value="AUR52057.1"/>
    <property type="molecule type" value="Genomic_DNA"/>
</dbReference>
<dbReference type="PROSITE" id="PS51257">
    <property type="entry name" value="PROKAR_LIPOPROTEIN"/>
    <property type="match status" value="1"/>
</dbReference>
<evidence type="ECO:0000313" key="2">
    <source>
        <dbReference type="Proteomes" id="UP000236655"/>
    </source>
</evidence>
<proteinExistence type="predicted"/>
<reference evidence="2" key="1">
    <citation type="submission" date="2017-11" db="EMBL/GenBank/DDBJ databases">
        <authorList>
            <person name="Chan K.G."/>
            <person name="Lee L.S."/>
        </authorList>
    </citation>
    <scope>NUCLEOTIDE SEQUENCE [LARGE SCALE GENOMIC DNA]</scope>
    <source>
        <strain evidence="2">DSM 100970</strain>
    </source>
</reference>